<name>A0ABX7P289_9BACT</name>
<dbReference type="EMBL" id="CP071090">
    <property type="protein sequence ID" value="QSQ24637.1"/>
    <property type="molecule type" value="Genomic_DNA"/>
</dbReference>
<dbReference type="InterPro" id="IPR014735">
    <property type="entry name" value="Transposase_Tn5-like_N"/>
</dbReference>
<dbReference type="InterPro" id="IPR012337">
    <property type="entry name" value="RNaseH-like_sf"/>
</dbReference>
<feature type="domain" description="Transposase IS4-like" evidence="2">
    <location>
        <begin position="216"/>
        <end position="411"/>
    </location>
</feature>
<accession>A0ABX7P289</accession>
<evidence type="ECO:0000256" key="1">
    <source>
        <dbReference type="SAM" id="MobiDB-lite"/>
    </source>
</evidence>
<protein>
    <submittedName>
        <fullName evidence="4">IS4 family transposase</fullName>
    </submittedName>
</protein>
<dbReference type="InterPro" id="IPR054836">
    <property type="entry name" value="Tn5_transposase"/>
</dbReference>
<dbReference type="InterPro" id="IPR014737">
    <property type="entry name" value="Transposase_Tn5-like_C"/>
</dbReference>
<feature type="region of interest" description="Disordered" evidence="1">
    <location>
        <begin position="167"/>
        <end position="191"/>
    </location>
</feature>
<evidence type="ECO:0000313" key="5">
    <source>
        <dbReference type="Proteomes" id="UP000662747"/>
    </source>
</evidence>
<organism evidence="4 5">
    <name type="scientific">Pyxidicoccus parkwayensis</name>
    <dbReference type="NCBI Taxonomy" id="2813578"/>
    <lineage>
        <taxon>Bacteria</taxon>
        <taxon>Pseudomonadati</taxon>
        <taxon>Myxococcota</taxon>
        <taxon>Myxococcia</taxon>
        <taxon>Myxococcales</taxon>
        <taxon>Cystobacterineae</taxon>
        <taxon>Myxococcaceae</taxon>
        <taxon>Pyxidicoccus</taxon>
    </lineage>
</organism>
<dbReference type="Proteomes" id="UP000662747">
    <property type="component" value="Chromosome"/>
</dbReference>
<dbReference type="RefSeq" id="WP_206726198.1">
    <property type="nucleotide sequence ID" value="NZ_CP071090.1"/>
</dbReference>
<evidence type="ECO:0000259" key="2">
    <source>
        <dbReference type="Pfam" id="PF01609"/>
    </source>
</evidence>
<dbReference type="PANTHER" id="PTHR37319:SF1">
    <property type="entry name" value="TRANSPOSASE TN5 DIMERISATION DOMAIN-CONTAINING PROTEIN"/>
    <property type="match status" value="1"/>
</dbReference>
<dbReference type="SUPFAM" id="SSF53098">
    <property type="entry name" value="Ribonuclease H-like"/>
    <property type="match status" value="1"/>
</dbReference>
<evidence type="ECO:0000313" key="4">
    <source>
        <dbReference type="EMBL" id="QSQ24637.1"/>
    </source>
</evidence>
<dbReference type="Gene3D" id="1.10.246.40">
    <property type="entry name" value="Tn5 transposase, domain 1"/>
    <property type="match status" value="1"/>
</dbReference>
<keyword evidence="5" id="KW-1185">Reference proteome</keyword>
<dbReference type="NCBIfam" id="NF033590">
    <property type="entry name" value="transpos_IS4_3"/>
    <property type="match status" value="1"/>
</dbReference>
<dbReference type="Pfam" id="PF01609">
    <property type="entry name" value="DDE_Tnp_1"/>
    <property type="match status" value="1"/>
</dbReference>
<dbReference type="InterPro" id="IPR002559">
    <property type="entry name" value="Transposase_11"/>
</dbReference>
<sequence>MPQKKAAAGTPPCSSAQLPAVAEEYASAALGDARRTQRLVAIAERLAPAPDTSFPVACRGAAELEGCYRLLSNQKVAWEDVLAPHIAQSLERCRAAAAQGHPLVVAHDTTNIRFLGSEAGVRTGLGTLSHGESGFEAHLALACALPAPQHLLAHPLGVVGLHPHVRASRPKRSLAQQKKESQARPPDARESEMWQQLAYTVQQRCTEAGVSDVVHVMDQEADSFRLFSMLMRQGCAFVIRTRFDRRVDAGASQTDSARCLHAALEAAPVLLTREVSLGAAKAKWKGRNGGAPAKKQPAREGRTAHLEVRARGGLVLKASEYSQRDEDVPAALTLNAVEVVEPYPPEGQPPVRWVLLTTLPVDTPEAVAHVVDCYRARWSVEELFKALKTGCALEKRQLMSLHALLNALALLLPLAWRLLALRTLAHQAPATAATDLFSPDEMALLRHLSVRVTLGPEPTCGEALLALAGLGGHLKYNGRPGWQTLARGQDRLSSALEGWLAARALSSVES</sequence>
<feature type="region of interest" description="Disordered" evidence="1">
    <location>
        <begin position="283"/>
        <end position="302"/>
    </location>
</feature>
<evidence type="ECO:0000259" key="3">
    <source>
        <dbReference type="Pfam" id="PF14706"/>
    </source>
</evidence>
<dbReference type="Pfam" id="PF14706">
    <property type="entry name" value="Tnp_DNA_bind"/>
    <property type="match status" value="1"/>
</dbReference>
<dbReference type="InterPro" id="IPR047768">
    <property type="entry name" value="Tn5p-like"/>
</dbReference>
<feature type="compositionally biased region" description="Basic and acidic residues" evidence="1">
    <location>
        <begin position="177"/>
        <end position="191"/>
    </location>
</feature>
<dbReference type="PANTHER" id="PTHR37319">
    <property type="entry name" value="TRANSPOSASE"/>
    <property type="match status" value="1"/>
</dbReference>
<feature type="domain" description="Transposase Tn5-like N-terminal" evidence="3">
    <location>
        <begin position="21"/>
        <end position="76"/>
    </location>
</feature>
<dbReference type="InterPro" id="IPR038215">
    <property type="entry name" value="TN5-like_N_sf"/>
</dbReference>
<dbReference type="Gene3D" id="1.10.740.10">
    <property type="entry name" value="Transferase Inhibitor Protein From Tn5, Chain"/>
    <property type="match status" value="1"/>
</dbReference>
<reference evidence="4 5" key="1">
    <citation type="submission" date="2021-02" db="EMBL/GenBank/DDBJ databases">
        <title>De Novo genome assembly of isolated myxobacteria.</title>
        <authorList>
            <person name="Stevens D.C."/>
        </authorList>
    </citation>
    <scope>NUCLEOTIDE SEQUENCE [LARGE SCALE GENOMIC DNA]</scope>
    <source>
        <strain evidence="5">SCPEA02</strain>
    </source>
</reference>
<gene>
    <name evidence="4" type="ORF">JY651_06725</name>
</gene>
<dbReference type="Gene3D" id="3.90.350.10">
    <property type="entry name" value="Transposase Inhibitor Protein From Tn5, Chain A, domain 1"/>
    <property type="match status" value="1"/>
</dbReference>
<proteinExistence type="predicted"/>